<evidence type="ECO:0000313" key="6">
    <source>
        <dbReference type="Proteomes" id="UP000199012"/>
    </source>
</evidence>
<proteinExistence type="predicted"/>
<dbReference type="Proteomes" id="UP000199012">
    <property type="component" value="Unassembled WGS sequence"/>
</dbReference>
<protein>
    <submittedName>
        <fullName evidence="5">Septum formation</fullName>
    </submittedName>
</protein>
<evidence type="ECO:0000313" key="5">
    <source>
        <dbReference type="EMBL" id="SFB18443.1"/>
    </source>
</evidence>
<dbReference type="Pfam" id="PF13845">
    <property type="entry name" value="Septum_form"/>
    <property type="match status" value="1"/>
</dbReference>
<gene>
    <name evidence="5" type="ORF">SAMN05421867_10953</name>
</gene>
<accession>A0A1I0Z2E1</accession>
<dbReference type="AlphaFoldDB" id="A0A1I0Z2E1"/>
<sequence>MPPPPSGYEATPGGGPRHAGGPSYAGGPTYAGGPGYAAGFPYPGQPSGPACGAPAAGGPAHGGPAYGAPAYGGQTYGGPTYGASTPPYAAQPWASPPPVDGFAIGSLVTSLVGLVTFGLTSVVGVVLGFVALGRTRRRGTRGRGLAVAGIVSGFVVLLLVAAGIVAAVVFAARTSGPSLDGGFTGAPWDDGATAEEILPDYTLRTDLAPGACLLGAFDAYDLDDVETVDCAEPHDAEIVTLLPMDAPVSLSLEDYDPVFDDLASTCEADVESAAPGVQSDDLWADVYYPHPDEWDAGGRQSYCVLLSIGTDLEGSAVAGDLVPPGGSTT</sequence>
<keyword evidence="2" id="KW-1133">Transmembrane helix</keyword>
<dbReference type="InterPro" id="IPR026004">
    <property type="entry name" value="Septum_form"/>
</dbReference>
<feature type="transmembrane region" description="Helical" evidence="2">
    <location>
        <begin position="144"/>
        <end position="170"/>
    </location>
</feature>
<dbReference type="EMBL" id="FOKA01000009">
    <property type="protein sequence ID" value="SFB18443.1"/>
    <property type="molecule type" value="Genomic_DNA"/>
</dbReference>
<feature type="transmembrane region" description="Helical" evidence="2">
    <location>
        <begin position="102"/>
        <end position="132"/>
    </location>
</feature>
<reference evidence="5 6" key="1">
    <citation type="submission" date="2016-10" db="EMBL/GenBank/DDBJ databases">
        <authorList>
            <person name="de Groot N.N."/>
        </authorList>
    </citation>
    <scope>NUCLEOTIDE SEQUENCE [LARGE SCALE GENOMIC DNA]</scope>
    <source>
        <strain evidence="5 6">CGMCC 4.6945</strain>
    </source>
</reference>
<keyword evidence="6" id="KW-1185">Reference proteome</keyword>
<feature type="domain" description="Septum formation-related" evidence="4">
    <location>
        <begin position="210"/>
        <end position="311"/>
    </location>
</feature>
<dbReference type="STRING" id="988821.SAMN05421867_10953"/>
<dbReference type="InterPro" id="IPR025241">
    <property type="entry name" value="DUF4190"/>
</dbReference>
<name>A0A1I0Z2E1_9CELL</name>
<evidence type="ECO:0000259" key="4">
    <source>
        <dbReference type="Pfam" id="PF13845"/>
    </source>
</evidence>
<keyword evidence="2" id="KW-0472">Membrane</keyword>
<keyword evidence="2" id="KW-0812">Transmembrane</keyword>
<organism evidence="5 6">
    <name type="scientific">Cellulomonas marina</name>
    <dbReference type="NCBI Taxonomy" id="988821"/>
    <lineage>
        <taxon>Bacteria</taxon>
        <taxon>Bacillati</taxon>
        <taxon>Actinomycetota</taxon>
        <taxon>Actinomycetes</taxon>
        <taxon>Micrococcales</taxon>
        <taxon>Cellulomonadaceae</taxon>
        <taxon>Cellulomonas</taxon>
    </lineage>
</organism>
<evidence type="ECO:0000256" key="1">
    <source>
        <dbReference type="SAM" id="MobiDB-lite"/>
    </source>
</evidence>
<feature type="region of interest" description="Disordered" evidence="1">
    <location>
        <begin position="1"/>
        <end position="26"/>
    </location>
</feature>
<evidence type="ECO:0000256" key="2">
    <source>
        <dbReference type="SAM" id="Phobius"/>
    </source>
</evidence>
<dbReference type="Pfam" id="PF13828">
    <property type="entry name" value="DUF4190"/>
    <property type="match status" value="1"/>
</dbReference>
<dbReference type="RefSeq" id="WP_175499504.1">
    <property type="nucleotide sequence ID" value="NZ_BONM01000004.1"/>
</dbReference>
<feature type="domain" description="DUF4190" evidence="3">
    <location>
        <begin position="103"/>
        <end position="161"/>
    </location>
</feature>
<evidence type="ECO:0000259" key="3">
    <source>
        <dbReference type="Pfam" id="PF13828"/>
    </source>
</evidence>